<dbReference type="Gene3D" id="3.30.1050.10">
    <property type="entry name" value="SCP2 sterol-binding domain"/>
    <property type="match status" value="1"/>
</dbReference>
<evidence type="ECO:0000313" key="2">
    <source>
        <dbReference type="Proteomes" id="UP000256877"/>
    </source>
</evidence>
<dbReference type="SUPFAM" id="SSF55718">
    <property type="entry name" value="SCP-like"/>
    <property type="match status" value="1"/>
</dbReference>
<protein>
    <submittedName>
        <fullName evidence="1">Fis family transcriptional regulator</fullName>
    </submittedName>
</protein>
<evidence type="ECO:0000313" key="1">
    <source>
        <dbReference type="EMBL" id="RFB00359.1"/>
    </source>
</evidence>
<accession>A0A371R748</accession>
<name>A0A371R748_9CREN</name>
<dbReference type="AlphaFoldDB" id="A0A371R748"/>
<proteinExistence type="predicted"/>
<dbReference type="OrthoDB" id="51304at2157"/>
<dbReference type="Proteomes" id="UP000256877">
    <property type="component" value="Unassembled WGS sequence"/>
</dbReference>
<gene>
    <name evidence="1" type="ORF">CGL52_00400</name>
</gene>
<comment type="caution">
    <text evidence="1">The sequence shown here is derived from an EMBL/GenBank/DDBJ whole genome shotgun (WGS) entry which is preliminary data.</text>
</comment>
<dbReference type="EMBL" id="NMUF01000001">
    <property type="protein sequence ID" value="RFB00359.1"/>
    <property type="molecule type" value="Genomic_DNA"/>
</dbReference>
<reference evidence="1 2" key="1">
    <citation type="submission" date="2017-07" db="EMBL/GenBank/DDBJ databases">
        <title>Draft genome sequence of aerobic hyperthermophilic archaea, Pyrobaculum aerophilum YKB31 and YKB32.</title>
        <authorList>
            <person name="Mochizuki T."/>
            <person name="Berliner A.J."/>
            <person name="Yoshida-Takashima Y."/>
            <person name="Takaki Y."/>
            <person name="Nunoura T."/>
            <person name="Takai K."/>
        </authorList>
    </citation>
    <scope>NUCLEOTIDE SEQUENCE [LARGE SCALE GENOMIC DNA]</scope>
    <source>
        <strain evidence="1 2">YKB32</strain>
    </source>
</reference>
<sequence>MPKFPSKEWAEAFCKALNESSEYRSAAAKWEGDIIFLATNLPPELGIGDKSAMKFCLKHGRCNCVEFYQGDLAAQADAPYILEADYKTWLDVIAGKLQPIPAMVLGKIKVKKGSFSVLAQYVTASLAMIKAAQKVGIQ</sequence>
<dbReference type="RefSeq" id="WP_116430356.1">
    <property type="nucleotide sequence ID" value="NZ_NMUF01000001.1"/>
</dbReference>
<organism evidence="1 2">
    <name type="scientific">Pyrobaculum aerophilum</name>
    <dbReference type="NCBI Taxonomy" id="13773"/>
    <lineage>
        <taxon>Archaea</taxon>
        <taxon>Thermoproteota</taxon>
        <taxon>Thermoprotei</taxon>
        <taxon>Thermoproteales</taxon>
        <taxon>Thermoproteaceae</taxon>
        <taxon>Pyrobaculum</taxon>
    </lineage>
</organism>
<dbReference type="InterPro" id="IPR036527">
    <property type="entry name" value="SCP2_sterol-bd_dom_sf"/>
</dbReference>